<dbReference type="GO" id="GO:0003677">
    <property type="term" value="F:DNA binding"/>
    <property type="evidence" value="ECO:0007669"/>
    <property type="project" value="UniProtKB-KW"/>
</dbReference>
<feature type="domain" description="HTH luxR-type" evidence="4">
    <location>
        <begin position="812"/>
        <end position="877"/>
    </location>
</feature>
<evidence type="ECO:0000256" key="3">
    <source>
        <dbReference type="ARBA" id="ARBA00023163"/>
    </source>
</evidence>
<dbReference type="Pfam" id="PF17874">
    <property type="entry name" value="TPR_MalT"/>
    <property type="match status" value="1"/>
</dbReference>
<dbReference type="InterPro" id="IPR011990">
    <property type="entry name" value="TPR-like_helical_dom_sf"/>
</dbReference>
<dbReference type="InterPro" id="IPR041617">
    <property type="entry name" value="TPR_MalT"/>
</dbReference>
<dbReference type="CDD" id="cd06170">
    <property type="entry name" value="LuxR_C_like"/>
    <property type="match status" value="1"/>
</dbReference>
<dbReference type="Pfam" id="PF25873">
    <property type="entry name" value="WHD_MalT"/>
    <property type="match status" value="1"/>
</dbReference>
<dbReference type="Gene3D" id="3.40.50.300">
    <property type="entry name" value="P-loop containing nucleotide triphosphate hydrolases"/>
    <property type="match status" value="1"/>
</dbReference>
<dbReference type="PATRIC" id="fig|229921.5.peg.1730"/>
<dbReference type="PROSITE" id="PS50043">
    <property type="entry name" value="HTH_LUXR_2"/>
    <property type="match status" value="1"/>
</dbReference>
<dbReference type="SMART" id="SM00028">
    <property type="entry name" value="TPR"/>
    <property type="match status" value="5"/>
</dbReference>
<organism evidence="5">
    <name type="scientific">Levilinea saccharolytica</name>
    <dbReference type="NCBI Taxonomy" id="229921"/>
    <lineage>
        <taxon>Bacteria</taxon>
        <taxon>Bacillati</taxon>
        <taxon>Chloroflexota</taxon>
        <taxon>Anaerolineae</taxon>
        <taxon>Anaerolineales</taxon>
        <taxon>Anaerolineaceae</taxon>
        <taxon>Levilinea</taxon>
    </lineage>
</organism>
<evidence type="ECO:0000313" key="6">
    <source>
        <dbReference type="EMBL" id="KPL76183.1"/>
    </source>
</evidence>
<dbReference type="Pfam" id="PF00196">
    <property type="entry name" value="GerE"/>
    <property type="match status" value="1"/>
</dbReference>
<dbReference type="Proteomes" id="UP000050501">
    <property type="component" value="Unassembled WGS sequence"/>
</dbReference>
<protein>
    <submittedName>
        <fullName evidence="5">ATP-dependent transcriptional regulator</fullName>
    </submittedName>
</protein>
<evidence type="ECO:0000256" key="2">
    <source>
        <dbReference type="ARBA" id="ARBA00023125"/>
    </source>
</evidence>
<dbReference type="InterPro" id="IPR016032">
    <property type="entry name" value="Sig_transdc_resp-reg_C-effctor"/>
</dbReference>
<dbReference type="InterPro" id="IPR000792">
    <property type="entry name" value="Tscrpt_reg_LuxR_C"/>
</dbReference>
<dbReference type="SMART" id="SM00421">
    <property type="entry name" value="HTH_LUXR"/>
    <property type="match status" value="1"/>
</dbReference>
<dbReference type="SUPFAM" id="SSF52540">
    <property type="entry name" value="P-loop containing nucleoside triphosphate hydrolases"/>
    <property type="match status" value="1"/>
</dbReference>
<dbReference type="SUPFAM" id="SSF46894">
    <property type="entry name" value="C-terminal effector domain of the bipartite response regulators"/>
    <property type="match status" value="1"/>
</dbReference>
<dbReference type="InterPro" id="IPR036388">
    <property type="entry name" value="WH-like_DNA-bd_sf"/>
</dbReference>
<dbReference type="InterPro" id="IPR019734">
    <property type="entry name" value="TPR_rpt"/>
</dbReference>
<sequence>MNQTFLETKFHIPPWRAGSISRPRLVQRLNAGLEEGRSLTLISAPAGYGKTTLVAEWIHSSQNRAKTAWLSLDDADNDLGRFLSYAVAALCRKDESLGCGAQNLLQMTRSASPTAVLDAWINELAALQQPVCLVLDDYHVIARPEIHEALEYCLDHHPPHFHWVITTRADPPLPLARLRARQQMTEIRAQDLRFTPQEAHQFFAHSTRSPLPAETLQALETRTEGWAVGLQLAALALQNRSDPQAFVETFRGSHRYVLDYLAEEVLHQQSEEMQRFLIQTSILDRLNASVCEALTGQANSQALLTHLEQANLFIIPLDDQRGWYRYHHLFADYLRTGLSSAESVELQRKAALWHEAQGSSFEAVRYALASKQPDFAAEVIQRALERETTWSGGNVALLSSWLDALPAQALRSRPQLSLNASRILYLCGRFDQAEKCIAQTEEALQALPPSEEVEEMRALAHIYRGAIFAVRGKLPQALEETAAGQLRLSPDHHLGQARAFYSLGLVHEHSAQFETALRHYLRASEEAETAGVLSLAIHARCAAAQLEIRQGRLGRAEQICRTALAAAENTPIPPLGLAKIILGSILLERNQLEDAQNLLEEGTALARQGGLTDDVIAGLASLARLYTLQNRLDEAEAAVQSIRTLLTVYDLPHLARYAGAYLARLHLYTGRQAAAETWAADYRAVRAAAPFPFGELTLARVLLAAGAWDDIPAVLEPILEQAQRSGENQTVIEAAMLLARCRHARRETQAAVAYMLQALRLAAPEGYARLFLDEGPPMQELLRLVRPQAPAWADALLSAIPGQPASNPASPANALPDPLSEQEMRVLALIMEGQSNQEIADQLVISVGTAKWHVHNVLQKLGAKNRPQAIARARELGF</sequence>
<dbReference type="Gene3D" id="1.25.40.10">
    <property type="entry name" value="Tetratricopeptide repeat domain"/>
    <property type="match status" value="1"/>
</dbReference>
<keyword evidence="2" id="KW-0238">DNA-binding</keyword>
<dbReference type="PANTHER" id="PTHR44688:SF25">
    <property type="entry name" value="HTH LUXR-TYPE DOMAIN-CONTAINING PROTEIN"/>
    <property type="match status" value="1"/>
</dbReference>
<evidence type="ECO:0000313" key="5">
    <source>
        <dbReference type="EMBL" id="GAP19053.1"/>
    </source>
</evidence>
<dbReference type="SUPFAM" id="SSF48452">
    <property type="entry name" value="TPR-like"/>
    <property type="match status" value="1"/>
</dbReference>
<dbReference type="InterPro" id="IPR027417">
    <property type="entry name" value="P-loop_NTPase"/>
</dbReference>
<proteinExistence type="predicted"/>
<reference evidence="5" key="1">
    <citation type="journal article" date="2015" name="Genome Announc.">
        <title>Draft Genome Sequences of Anaerolinea thermolimosa IMO-1, Bellilinea caldifistulae GOMI-1, Leptolinea tardivitalis YMTK-2, Levilinea saccharolytica KIBI-1, Longilinea arvoryzae KOME-1, Previously Described as Members of the Class Anaerolineae (Chloroflexi).</title>
        <authorList>
            <person name="Matsuura N."/>
            <person name="Tourlousse M.D."/>
            <person name="Ohashi A."/>
            <person name="Hugenholtz P."/>
            <person name="Sekiguchi Y."/>
        </authorList>
    </citation>
    <scope>NUCLEOTIDE SEQUENCE</scope>
    <source>
        <strain evidence="5">KIBI-1</strain>
    </source>
</reference>
<evidence type="ECO:0000256" key="1">
    <source>
        <dbReference type="ARBA" id="ARBA00023015"/>
    </source>
</evidence>
<keyword evidence="1" id="KW-0805">Transcription regulation</keyword>
<dbReference type="STRING" id="229921.ADN01_16655"/>
<name>A0A0M9U2U4_9CHLR</name>
<dbReference type="AlphaFoldDB" id="A0A0M9U2U4"/>
<dbReference type="PANTHER" id="PTHR44688">
    <property type="entry name" value="DNA-BINDING TRANSCRIPTIONAL ACTIVATOR DEVR_DOSR"/>
    <property type="match status" value="1"/>
</dbReference>
<dbReference type="GO" id="GO:0006355">
    <property type="term" value="P:regulation of DNA-templated transcription"/>
    <property type="evidence" value="ECO:0007669"/>
    <property type="project" value="InterPro"/>
</dbReference>
<dbReference type="RefSeq" id="WP_062419362.1">
    <property type="nucleotide sequence ID" value="NZ_BBXZ01000157.1"/>
</dbReference>
<evidence type="ECO:0000313" key="7">
    <source>
        <dbReference type="Proteomes" id="UP000050501"/>
    </source>
</evidence>
<keyword evidence="7" id="KW-1185">Reference proteome</keyword>
<evidence type="ECO:0000259" key="4">
    <source>
        <dbReference type="PROSITE" id="PS50043"/>
    </source>
</evidence>
<gene>
    <name evidence="6" type="ORF">ADN01_16655</name>
    <name evidence="5" type="ORF">LSAC_02951</name>
</gene>
<dbReference type="PRINTS" id="PR00038">
    <property type="entry name" value="HTHLUXR"/>
</dbReference>
<dbReference type="EMBL" id="LGCM01000064">
    <property type="protein sequence ID" value="KPL76183.1"/>
    <property type="molecule type" value="Genomic_DNA"/>
</dbReference>
<reference evidence="6 7" key="2">
    <citation type="submission" date="2015-07" db="EMBL/GenBank/DDBJ databases">
        <title>Genome sequence of Levilinea saccharolytica DSM 16555.</title>
        <authorList>
            <person name="Hemp J."/>
            <person name="Ward L.M."/>
            <person name="Pace L.A."/>
            <person name="Fischer W.W."/>
        </authorList>
    </citation>
    <scope>NUCLEOTIDE SEQUENCE [LARGE SCALE GENOMIC DNA]</scope>
    <source>
        <strain evidence="6 7">KIBI-1</strain>
    </source>
</reference>
<keyword evidence="3" id="KW-0804">Transcription</keyword>
<dbReference type="InterPro" id="IPR059106">
    <property type="entry name" value="WHD_MalT"/>
</dbReference>
<dbReference type="Gene3D" id="1.10.10.10">
    <property type="entry name" value="Winged helix-like DNA-binding domain superfamily/Winged helix DNA-binding domain"/>
    <property type="match status" value="1"/>
</dbReference>
<accession>A0A0M9U2U4</accession>
<dbReference type="EMBL" id="DF967975">
    <property type="protein sequence ID" value="GAP19053.1"/>
    <property type="molecule type" value="Genomic_DNA"/>
</dbReference>